<dbReference type="InterPro" id="IPR041698">
    <property type="entry name" value="Methyltransf_25"/>
</dbReference>
<comment type="caution">
    <text evidence="4">The sequence shown here is derived from an EMBL/GenBank/DDBJ whole genome shotgun (WGS) entry which is preliminary data.</text>
</comment>
<dbReference type="InterPro" id="IPR029063">
    <property type="entry name" value="SAM-dependent_MTases_sf"/>
</dbReference>
<dbReference type="RefSeq" id="WP_151862142.1">
    <property type="nucleotide sequence ID" value="NZ_WBZC01000062.1"/>
</dbReference>
<dbReference type="CDD" id="cd02440">
    <property type="entry name" value="AdoMet_MTases"/>
    <property type="match status" value="1"/>
</dbReference>
<dbReference type="Proteomes" id="UP000432715">
    <property type="component" value="Unassembled WGS sequence"/>
</dbReference>
<dbReference type="EMBL" id="WBZC01000062">
    <property type="protein sequence ID" value="KAB3530925.1"/>
    <property type="molecule type" value="Genomic_DNA"/>
</dbReference>
<sequence length="266" mass="31079">MNLYETSALFNQNMSKKQQDKLLDFYKQVFSQYQITNIHDCSIGAGGTTIPLAKLGYQISGSDISENLLSKAKANFEAEGYNVELFISDFRKLREVLPNTYDCIISTGNSLPHVNNQDVSNFINNISTKINQNGFIFIDIRNWDKILNKKPIFKARDPFVMTEEEHVSLYQIWNWHDDSSVDFIFVTSIDKKGKHEKTSLTYAPTYYPLRYDDYEKMLNENGFEIKQCFDVDCLWLSSNKEEIKRVNFKEDFDKINWYAVLAQKVR</sequence>
<evidence type="ECO:0000259" key="3">
    <source>
        <dbReference type="Pfam" id="PF13649"/>
    </source>
</evidence>
<reference evidence="4 5" key="1">
    <citation type="submission" date="2019-10" db="EMBL/GenBank/DDBJ databases">
        <title>Alkaliphilus serpentinus sp. nov. and Alkaliphilus pronyensis sp. nov., two novel anaerobic alkaliphilic species isolated from the serpentinized-hosted hydrothermal field of the Prony Bay (New Caledonia).</title>
        <authorList>
            <person name="Postec A."/>
        </authorList>
    </citation>
    <scope>NUCLEOTIDE SEQUENCE [LARGE SCALE GENOMIC DNA]</scope>
    <source>
        <strain evidence="4 5">LacV</strain>
    </source>
</reference>
<dbReference type="GO" id="GO:0008168">
    <property type="term" value="F:methyltransferase activity"/>
    <property type="evidence" value="ECO:0007669"/>
    <property type="project" value="UniProtKB-KW"/>
</dbReference>
<keyword evidence="2 4" id="KW-0808">Transferase</keyword>
<dbReference type="Gene3D" id="3.40.50.150">
    <property type="entry name" value="Vaccinia Virus protein VP39"/>
    <property type="match status" value="1"/>
</dbReference>
<dbReference type="OrthoDB" id="9791837at2"/>
<evidence type="ECO:0000256" key="2">
    <source>
        <dbReference type="ARBA" id="ARBA00022679"/>
    </source>
</evidence>
<organism evidence="4 5">
    <name type="scientific">Alkaliphilus pronyensis</name>
    <dbReference type="NCBI Taxonomy" id="1482732"/>
    <lineage>
        <taxon>Bacteria</taxon>
        <taxon>Bacillati</taxon>
        <taxon>Bacillota</taxon>
        <taxon>Clostridia</taxon>
        <taxon>Peptostreptococcales</taxon>
        <taxon>Natronincolaceae</taxon>
        <taxon>Alkaliphilus</taxon>
    </lineage>
</organism>
<dbReference type="AlphaFoldDB" id="A0A6I0F7V2"/>
<dbReference type="SUPFAM" id="SSF53335">
    <property type="entry name" value="S-adenosyl-L-methionine-dependent methyltransferases"/>
    <property type="match status" value="1"/>
</dbReference>
<keyword evidence="1 4" id="KW-0489">Methyltransferase</keyword>
<accession>A0A6I0F7V2</accession>
<feature type="domain" description="Methyltransferase" evidence="3">
    <location>
        <begin position="40"/>
        <end position="134"/>
    </location>
</feature>
<dbReference type="PANTHER" id="PTHR43861">
    <property type="entry name" value="TRANS-ACONITATE 2-METHYLTRANSFERASE-RELATED"/>
    <property type="match status" value="1"/>
</dbReference>
<evidence type="ECO:0000313" key="5">
    <source>
        <dbReference type="Proteomes" id="UP000432715"/>
    </source>
</evidence>
<dbReference type="Gene3D" id="2.20.25.110">
    <property type="entry name" value="S-adenosyl-L-methionine-dependent methyltransferases"/>
    <property type="match status" value="1"/>
</dbReference>
<proteinExistence type="predicted"/>
<name>A0A6I0F7V2_9FIRM</name>
<gene>
    <name evidence="4" type="ORF">F8154_13475</name>
</gene>
<protein>
    <submittedName>
        <fullName evidence="4">Class I SAM-dependent methyltransferase</fullName>
    </submittedName>
</protein>
<dbReference type="GO" id="GO:0032259">
    <property type="term" value="P:methylation"/>
    <property type="evidence" value="ECO:0007669"/>
    <property type="project" value="UniProtKB-KW"/>
</dbReference>
<evidence type="ECO:0000313" key="4">
    <source>
        <dbReference type="EMBL" id="KAB3530925.1"/>
    </source>
</evidence>
<dbReference type="PANTHER" id="PTHR43861:SF1">
    <property type="entry name" value="TRANS-ACONITATE 2-METHYLTRANSFERASE"/>
    <property type="match status" value="1"/>
</dbReference>
<keyword evidence="5" id="KW-1185">Reference proteome</keyword>
<dbReference type="Pfam" id="PF13649">
    <property type="entry name" value="Methyltransf_25"/>
    <property type="match status" value="1"/>
</dbReference>
<evidence type="ECO:0000256" key="1">
    <source>
        <dbReference type="ARBA" id="ARBA00022603"/>
    </source>
</evidence>